<reference evidence="1" key="1">
    <citation type="submission" date="2006-10" db="EMBL/GenBank/DDBJ databases">
        <authorList>
            <person name="Amadeo P."/>
            <person name="Zhao Q."/>
            <person name="Wortman J."/>
            <person name="Fraser-Liggett C."/>
            <person name="Carlton J."/>
        </authorList>
    </citation>
    <scope>NUCLEOTIDE SEQUENCE</scope>
    <source>
        <strain evidence="1">G3</strain>
    </source>
</reference>
<protein>
    <recommendedName>
        <fullName evidence="3">BZIP domain-containing protein</fullName>
    </recommendedName>
</protein>
<gene>
    <name evidence="1" type="ORF">TVAG_407920</name>
</gene>
<dbReference type="EMBL" id="DS113909">
    <property type="protein sequence ID" value="EAX93491.1"/>
    <property type="molecule type" value="Genomic_DNA"/>
</dbReference>
<accession>A2FNM3</accession>
<sequence length="119" mass="13719">MTGWDFDFDADESFAAGFNDTDQVSYRDPALMTASMFRNSKIFSQTQFSVMPVQQIPISKTTQDSIELSQENNRLKIYSCTLQRKVAELESRNQSLKTQLDDCRNWLRDAMFGGITNRK</sequence>
<dbReference type="SMR" id="A2FNM3"/>
<dbReference type="RefSeq" id="XP_001306421.1">
    <property type="nucleotide sequence ID" value="XM_001306420.1"/>
</dbReference>
<keyword evidence="2" id="KW-1185">Reference proteome</keyword>
<name>A2FNM3_TRIV3</name>
<dbReference type="OrthoDB" id="10606146at2759"/>
<evidence type="ECO:0000313" key="1">
    <source>
        <dbReference type="EMBL" id="EAX93491.1"/>
    </source>
</evidence>
<dbReference type="AlphaFoldDB" id="A2FNM3"/>
<dbReference type="VEuPathDB" id="TrichDB:TVAGG3_0386130"/>
<organism evidence="1 2">
    <name type="scientific">Trichomonas vaginalis (strain ATCC PRA-98 / G3)</name>
    <dbReference type="NCBI Taxonomy" id="412133"/>
    <lineage>
        <taxon>Eukaryota</taxon>
        <taxon>Metamonada</taxon>
        <taxon>Parabasalia</taxon>
        <taxon>Trichomonadida</taxon>
        <taxon>Trichomonadidae</taxon>
        <taxon>Trichomonas</taxon>
    </lineage>
</organism>
<dbReference type="Proteomes" id="UP000001542">
    <property type="component" value="Unassembled WGS sequence"/>
</dbReference>
<dbReference type="InParanoid" id="A2FNM3"/>
<proteinExistence type="predicted"/>
<reference evidence="1" key="2">
    <citation type="journal article" date="2007" name="Science">
        <title>Draft genome sequence of the sexually transmitted pathogen Trichomonas vaginalis.</title>
        <authorList>
            <person name="Carlton J.M."/>
            <person name="Hirt R.P."/>
            <person name="Silva J.C."/>
            <person name="Delcher A.L."/>
            <person name="Schatz M."/>
            <person name="Zhao Q."/>
            <person name="Wortman J.R."/>
            <person name="Bidwell S.L."/>
            <person name="Alsmark U.C.M."/>
            <person name="Besteiro S."/>
            <person name="Sicheritz-Ponten T."/>
            <person name="Noel C.J."/>
            <person name="Dacks J.B."/>
            <person name="Foster P.G."/>
            <person name="Simillion C."/>
            <person name="Van de Peer Y."/>
            <person name="Miranda-Saavedra D."/>
            <person name="Barton G.J."/>
            <person name="Westrop G.D."/>
            <person name="Mueller S."/>
            <person name="Dessi D."/>
            <person name="Fiori P.L."/>
            <person name="Ren Q."/>
            <person name="Paulsen I."/>
            <person name="Zhang H."/>
            <person name="Bastida-Corcuera F.D."/>
            <person name="Simoes-Barbosa A."/>
            <person name="Brown M.T."/>
            <person name="Hayes R.D."/>
            <person name="Mukherjee M."/>
            <person name="Okumura C.Y."/>
            <person name="Schneider R."/>
            <person name="Smith A.J."/>
            <person name="Vanacova S."/>
            <person name="Villalvazo M."/>
            <person name="Haas B.J."/>
            <person name="Pertea M."/>
            <person name="Feldblyum T.V."/>
            <person name="Utterback T.R."/>
            <person name="Shu C.L."/>
            <person name="Osoegawa K."/>
            <person name="de Jong P.J."/>
            <person name="Hrdy I."/>
            <person name="Horvathova L."/>
            <person name="Zubacova Z."/>
            <person name="Dolezal P."/>
            <person name="Malik S.B."/>
            <person name="Logsdon J.M. Jr."/>
            <person name="Henze K."/>
            <person name="Gupta A."/>
            <person name="Wang C.C."/>
            <person name="Dunne R.L."/>
            <person name="Upcroft J.A."/>
            <person name="Upcroft P."/>
            <person name="White O."/>
            <person name="Salzberg S.L."/>
            <person name="Tang P."/>
            <person name="Chiu C.-H."/>
            <person name="Lee Y.-S."/>
            <person name="Embley T.M."/>
            <person name="Coombs G.H."/>
            <person name="Mottram J.C."/>
            <person name="Tachezy J."/>
            <person name="Fraser-Liggett C.M."/>
            <person name="Johnson P.J."/>
        </authorList>
    </citation>
    <scope>NUCLEOTIDE SEQUENCE [LARGE SCALE GENOMIC DNA]</scope>
    <source>
        <strain evidence="1">G3</strain>
    </source>
</reference>
<dbReference type="VEuPathDB" id="TrichDB:TVAG_407920"/>
<evidence type="ECO:0008006" key="3">
    <source>
        <dbReference type="Google" id="ProtNLM"/>
    </source>
</evidence>
<dbReference type="KEGG" id="tva:4751209"/>
<evidence type="ECO:0000313" key="2">
    <source>
        <dbReference type="Proteomes" id="UP000001542"/>
    </source>
</evidence>